<dbReference type="Proteomes" id="UP001445472">
    <property type="component" value="Unassembled WGS sequence"/>
</dbReference>
<accession>A0ABV1V1H3</accession>
<keyword evidence="2" id="KW-1185">Reference proteome</keyword>
<dbReference type="RefSeq" id="WP_351978129.1">
    <property type="nucleotide sequence ID" value="NZ_JBEPBX010000029.1"/>
</dbReference>
<evidence type="ECO:0008006" key="3">
    <source>
        <dbReference type="Google" id="ProtNLM"/>
    </source>
</evidence>
<name>A0ABV1V1H3_9ACTN</name>
<comment type="caution">
    <text evidence="1">The sequence shown here is derived from an EMBL/GenBank/DDBJ whole genome shotgun (WGS) entry which is preliminary data.</text>
</comment>
<gene>
    <name evidence="1" type="ORF">ABT276_26630</name>
</gene>
<proteinExistence type="predicted"/>
<sequence>MTEGAWPDDPSPEKVRRAWSATVAALPLGTRITGRVVGRRPFGVFIRIDGAPHAVGLADIGSMPPGASLPERGAQASGQVVWHTDHNHEVRIRLSEWIDHR</sequence>
<dbReference type="EMBL" id="JBEPBX010000029">
    <property type="protein sequence ID" value="MER6616876.1"/>
    <property type="molecule type" value="Genomic_DNA"/>
</dbReference>
<evidence type="ECO:0000313" key="1">
    <source>
        <dbReference type="EMBL" id="MER6616876.1"/>
    </source>
</evidence>
<reference evidence="1 2" key="1">
    <citation type="submission" date="2024-06" db="EMBL/GenBank/DDBJ databases">
        <title>The Natural Products Discovery Center: Release of the First 8490 Sequenced Strains for Exploring Actinobacteria Biosynthetic Diversity.</title>
        <authorList>
            <person name="Kalkreuter E."/>
            <person name="Kautsar S.A."/>
            <person name="Yang D."/>
            <person name="Bader C.D."/>
            <person name="Teijaro C.N."/>
            <person name="Fluegel L."/>
            <person name="Davis C.M."/>
            <person name="Simpson J.R."/>
            <person name="Lauterbach L."/>
            <person name="Steele A.D."/>
            <person name="Gui C."/>
            <person name="Meng S."/>
            <person name="Li G."/>
            <person name="Viehrig K."/>
            <person name="Ye F."/>
            <person name="Su P."/>
            <person name="Kiefer A.F."/>
            <person name="Nichols A."/>
            <person name="Cepeda A.J."/>
            <person name="Yan W."/>
            <person name="Fan B."/>
            <person name="Jiang Y."/>
            <person name="Adhikari A."/>
            <person name="Zheng C.-J."/>
            <person name="Schuster L."/>
            <person name="Cowan T.M."/>
            <person name="Smanski M.J."/>
            <person name="Chevrette M.G."/>
            <person name="De Carvalho L.P.S."/>
            <person name="Shen B."/>
        </authorList>
    </citation>
    <scope>NUCLEOTIDE SEQUENCE [LARGE SCALE GENOMIC DNA]</scope>
    <source>
        <strain evidence="1 2">NPDC000837</strain>
    </source>
</reference>
<evidence type="ECO:0000313" key="2">
    <source>
        <dbReference type="Proteomes" id="UP001445472"/>
    </source>
</evidence>
<organism evidence="1 2">
    <name type="scientific">Streptomyces xantholiticus</name>
    <dbReference type="NCBI Taxonomy" id="68285"/>
    <lineage>
        <taxon>Bacteria</taxon>
        <taxon>Bacillati</taxon>
        <taxon>Actinomycetota</taxon>
        <taxon>Actinomycetes</taxon>
        <taxon>Kitasatosporales</taxon>
        <taxon>Streptomycetaceae</taxon>
        <taxon>Streptomyces</taxon>
    </lineage>
</organism>
<protein>
    <recommendedName>
        <fullName evidence="3">RNA-binding protein</fullName>
    </recommendedName>
</protein>